<keyword evidence="3 4" id="KW-0092">Biotin</keyword>
<proteinExistence type="predicted"/>
<dbReference type="CDD" id="cd06850">
    <property type="entry name" value="biotinyl_domain"/>
    <property type="match status" value="1"/>
</dbReference>
<dbReference type="PANTHER" id="PTHR45266">
    <property type="entry name" value="OXALOACETATE DECARBOXYLASE ALPHA CHAIN"/>
    <property type="match status" value="1"/>
</dbReference>
<evidence type="ECO:0000256" key="2">
    <source>
        <dbReference type="ARBA" id="ARBA00017562"/>
    </source>
</evidence>
<feature type="domain" description="Lipoyl-binding" evidence="5">
    <location>
        <begin position="3"/>
        <end position="79"/>
    </location>
</feature>
<accession>A0ABY4E5W6</accession>
<dbReference type="EMBL" id="CP091511">
    <property type="protein sequence ID" value="UOO89733.1"/>
    <property type="molecule type" value="Genomic_DNA"/>
</dbReference>
<organism evidence="6 7">
    <name type="scientific">Vitreoscilla massiliensis</name>
    <dbReference type="NCBI Taxonomy" id="1689272"/>
    <lineage>
        <taxon>Bacteria</taxon>
        <taxon>Pseudomonadati</taxon>
        <taxon>Pseudomonadota</taxon>
        <taxon>Betaproteobacteria</taxon>
        <taxon>Neisseriales</taxon>
        <taxon>Neisseriaceae</taxon>
        <taxon>Vitreoscilla</taxon>
    </lineage>
</organism>
<evidence type="ECO:0000256" key="3">
    <source>
        <dbReference type="ARBA" id="ARBA00023267"/>
    </source>
</evidence>
<dbReference type="Gene3D" id="2.40.50.100">
    <property type="match status" value="1"/>
</dbReference>
<dbReference type="Proteomes" id="UP000832011">
    <property type="component" value="Chromosome"/>
</dbReference>
<protein>
    <recommendedName>
        <fullName evidence="2 4">Biotin carboxyl carrier protein of acetyl-CoA carboxylase</fullName>
    </recommendedName>
</protein>
<evidence type="ECO:0000256" key="1">
    <source>
        <dbReference type="ARBA" id="ARBA00003761"/>
    </source>
</evidence>
<dbReference type="InterPro" id="IPR011053">
    <property type="entry name" value="Single_hybrid_motif"/>
</dbReference>
<evidence type="ECO:0000313" key="7">
    <source>
        <dbReference type="Proteomes" id="UP000832011"/>
    </source>
</evidence>
<dbReference type="InterPro" id="IPR000089">
    <property type="entry name" value="Biotin_lipoyl"/>
</dbReference>
<evidence type="ECO:0000313" key="6">
    <source>
        <dbReference type="EMBL" id="UOO89733.1"/>
    </source>
</evidence>
<comment type="pathway">
    <text evidence="4">Lipid metabolism; fatty acid biosynthesis.</text>
</comment>
<evidence type="ECO:0000259" key="5">
    <source>
        <dbReference type="PROSITE" id="PS50968"/>
    </source>
</evidence>
<keyword evidence="4" id="KW-0276">Fatty acid metabolism</keyword>
<keyword evidence="4" id="KW-0275">Fatty acid biosynthesis</keyword>
<dbReference type="PANTHER" id="PTHR45266:SF3">
    <property type="entry name" value="OXALOACETATE DECARBOXYLASE ALPHA CHAIN"/>
    <property type="match status" value="1"/>
</dbReference>
<sequence length="80" mass="8443">MSTVEIYSPLPGTFYSKAAPDQPDFVQVGDSVSVGQVIGLIEVMKQYNELTSEVAGKVVALEIQNGDEVDAGQVVAVIEA</sequence>
<dbReference type="InterPro" id="IPR001249">
    <property type="entry name" value="AcCoA_biotinCC"/>
</dbReference>
<dbReference type="InterPro" id="IPR050709">
    <property type="entry name" value="Biotin_Carboxyl_Carrier/Decarb"/>
</dbReference>
<keyword evidence="7" id="KW-1185">Reference proteome</keyword>
<keyword evidence="4" id="KW-0444">Lipid biosynthesis</keyword>
<reference evidence="6 7" key="1">
    <citation type="journal article" date="2022" name="Res Sq">
        <title>Evolution of multicellular longitudinally dividing oral cavity symbionts (Neisseriaceae).</title>
        <authorList>
            <person name="Nyongesa S."/>
            <person name="Weber P."/>
            <person name="Bernet E."/>
            <person name="Pullido F."/>
            <person name="Nieckarz M."/>
            <person name="Delaby M."/>
            <person name="Nieves C."/>
            <person name="Viehboeck T."/>
            <person name="Krause N."/>
            <person name="Rivera-Millot A."/>
            <person name="Nakamura A."/>
            <person name="Vischer N."/>
            <person name="VanNieuwenhze M."/>
            <person name="Brun Y."/>
            <person name="Cava F."/>
            <person name="Bulgheresi S."/>
            <person name="Veyrier F."/>
        </authorList>
    </citation>
    <scope>NUCLEOTIDE SEQUENCE [LARGE SCALE GENOMIC DNA]</scope>
    <source>
        <strain evidence="6 7">SN4</strain>
    </source>
</reference>
<dbReference type="PROSITE" id="PS50968">
    <property type="entry name" value="BIOTINYL_LIPOYL"/>
    <property type="match status" value="1"/>
</dbReference>
<comment type="function">
    <text evidence="1 4">This protein is a component of the acetyl coenzyme A carboxylase complex; first, biotin carboxylase catalyzes the carboxylation of the carrier protein and then the transcarboxylase transfers the carboxyl group to form malonyl-CoA.</text>
</comment>
<dbReference type="Pfam" id="PF00364">
    <property type="entry name" value="Biotin_lipoyl"/>
    <property type="match status" value="1"/>
</dbReference>
<keyword evidence="4" id="KW-0443">Lipid metabolism</keyword>
<gene>
    <name evidence="6" type="ORF">LVJ82_01715</name>
</gene>
<name>A0ABY4E5W6_9NEIS</name>
<evidence type="ECO:0000256" key="4">
    <source>
        <dbReference type="RuleBase" id="RU364072"/>
    </source>
</evidence>
<dbReference type="NCBIfam" id="NF005457">
    <property type="entry name" value="PRK07051.1"/>
    <property type="match status" value="1"/>
</dbReference>
<dbReference type="RefSeq" id="WP_058355537.1">
    <property type="nucleotide sequence ID" value="NZ_CABKVG010000007.1"/>
</dbReference>
<dbReference type="PRINTS" id="PR01071">
    <property type="entry name" value="ACOABIOTINCC"/>
</dbReference>
<dbReference type="SUPFAM" id="SSF51230">
    <property type="entry name" value="Single hybrid motif"/>
    <property type="match status" value="1"/>
</dbReference>